<dbReference type="InterPro" id="IPR032675">
    <property type="entry name" value="LRR_dom_sf"/>
</dbReference>
<evidence type="ECO:0000259" key="12">
    <source>
        <dbReference type="PROSITE" id="PS50104"/>
    </source>
</evidence>
<keyword evidence="3" id="KW-0433">Leucine-rich repeat</keyword>
<dbReference type="Gene3D" id="3.80.10.10">
    <property type="entry name" value="Ribonuclease Inhibitor"/>
    <property type="match status" value="3"/>
</dbReference>
<evidence type="ECO:0000256" key="6">
    <source>
        <dbReference type="ARBA" id="ARBA00022737"/>
    </source>
</evidence>
<dbReference type="InterPro" id="IPR001611">
    <property type="entry name" value="Leu-rich_rpt"/>
</dbReference>
<dbReference type="Pfam" id="PF00560">
    <property type="entry name" value="LRR_1"/>
    <property type="match status" value="1"/>
</dbReference>
<dbReference type="Pfam" id="PF01582">
    <property type="entry name" value="TIR"/>
    <property type="match status" value="1"/>
</dbReference>
<dbReference type="SUPFAM" id="SSF52200">
    <property type="entry name" value="Toll/Interleukin receptor TIR domain"/>
    <property type="match status" value="1"/>
</dbReference>
<dbReference type="InterPro" id="IPR035897">
    <property type="entry name" value="Toll_tir_struct_dom_sf"/>
</dbReference>
<dbReference type="EMBL" id="UYJE01010044">
    <property type="protein sequence ID" value="VDI79242.1"/>
    <property type="molecule type" value="Genomic_DNA"/>
</dbReference>
<keyword evidence="9" id="KW-0675">Receptor</keyword>
<dbReference type="PANTHER" id="PTHR24365:SF530">
    <property type="entry name" value="MSTPROX-RELATED"/>
    <property type="match status" value="1"/>
</dbReference>
<dbReference type="InterPro" id="IPR000157">
    <property type="entry name" value="TIR_dom"/>
</dbReference>
<dbReference type="AlphaFoldDB" id="A0A8B6HHN0"/>
<organism evidence="13 14">
    <name type="scientific">Mytilus galloprovincialis</name>
    <name type="common">Mediterranean mussel</name>
    <dbReference type="NCBI Taxonomy" id="29158"/>
    <lineage>
        <taxon>Eukaryota</taxon>
        <taxon>Metazoa</taxon>
        <taxon>Spiralia</taxon>
        <taxon>Lophotrochozoa</taxon>
        <taxon>Mollusca</taxon>
        <taxon>Bivalvia</taxon>
        <taxon>Autobranchia</taxon>
        <taxon>Pteriomorphia</taxon>
        <taxon>Mytilida</taxon>
        <taxon>Mytiloidea</taxon>
        <taxon>Mytilidae</taxon>
        <taxon>Mytilinae</taxon>
        <taxon>Mytilus</taxon>
    </lineage>
</organism>
<dbReference type="GO" id="GO:0007165">
    <property type="term" value="P:signal transduction"/>
    <property type="evidence" value="ECO:0007669"/>
    <property type="project" value="InterPro"/>
</dbReference>
<evidence type="ECO:0000256" key="4">
    <source>
        <dbReference type="ARBA" id="ARBA00022692"/>
    </source>
</evidence>
<proteinExistence type="inferred from homology"/>
<dbReference type="SUPFAM" id="SSF52058">
    <property type="entry name" value="L domain-like"/>
    <property type="match status" value="1"/>
</dbReference>
<evidence type="ECO:0000256" key="10">
    <source>
        <dbReference type="ARBA" id="ARBA00023180"/>
    </source>
</evidence>
<dbReference type="Pfam" id="PF13855">
    <property type="entry name" value="LRR_8"/>
    <property type="match status" value="1"/>
</dbReference>
<gene>
    <name evidence="13" type="ORF">MGAL_10B031204</name>
</gene>
<sequence>MKYILEVFILSTSCRITMCINNLTYLHQCQFDLRCQCRNDKEFVYVDCSSQELKDIPHLPFNVKTLNLSNNSIQYIKDYSFDNLANLTDLDLTENNLQTLRVERYAFEGLNQLQRLTIANNDISVMYLPEGIFKPLVSLTYLNVKHNAFPEKSQGKIIGDLRTLDTLEIDIRESYGSLFGEGVSFLRRLKRLVSGLCTVYMLASRSFVHIEQLEHVDISSCPISIIIRDTFSNMHSLKFVKIHFRKQSNSAQVDNIIRDLQTTPIDTLILERTFFTAVIFPYDVFSYLNKTSIRSLHITNNMLTTSYMSSSFEYLPPSLRHLDFSSDRLRQLSIYMPYLLRLNLRNNSLGKFLAGHSYMLSAKTDLQSIDLSMNNIHYLTFSMFHNNVRLEVINLSQNYLMDITFDTSHLLSIQILDLSDNSITHFNDTIMKAFTTLFQTTDLKIDLTNNVLQCSCNTVKFLRWVLDHNKRFLNQERYMCKFENGNIANLTSLKETVNQIQKECSSYTTLIVCVSVGIIAVILILCSGLIYRHRWTLRYMYYTTKSKYYRYKPVEMDEIYSFNAFVSYSDKEKDFIINEWIPNIEQACDLKLCIHQRDFLPGEDITVNITNAIRESKKTVCIVTQSFLDSYYCIFEFNMARMESIYSRGGRSTIFLVFYENIQPKDLPLVMLELVQQQSYIEYPHDQQGNVVFWEKIKEVLG</sequence>
<dbReference type="PROSITE" id="PS51450">
    <property type="entry name" value="LRR"/>
    <property type="match status" value="1"/>
</dbReference>
<dbReference type="PROSITE" id="PS50104">
    <property type="entry name" value="TIR"/>
    <property type="match status" value="1"/>
</dbReference>
<dbReference type="SMART" id="SM00255">
    <property type="entry name" value="TIR"/>
    <property type="match status" value="1"/>
</dbReference>
<keyword evidence="8 11" id="KW-0472">Membrane</keyword>
<keyword evidence="10" id="KW-0325">Glycoprotein</keyword>
<dbReference type="Gene3D" id="3.40.50.10140">
    <property type="entry name" value="Toll/interleukin-1 receptor homology (TIR) domain"/>
    <property type="match status" value="1"/>
</dbReference>
<evidence type="ECO:0000256" key="8">
    <source>
        <dbReference type="ARBA" id="ARBA00023136"/>
    </source>
</evidence>
<feature type="domain" description="TIR" evidence="12">
    <location>
        <begin position="560"/>
        <end position="701"/>
    </location>
</feature>
<evidence type="ECO:0000256" key="1">
    <source>
        <dbReference type="ARBA" id="ARBA00004167"/>
    </source>
</evidence>
<evidence type="ECO:0000313" key="14">
    <source>
        <dbReference type="Proteomes" id="UP000596742"/>
    </source>
</evidence>
<feature type="transmembrane region" description="Helical" evidence="11">
    <location>
        <begin position="507"/>
        <end position="531"/>
    </location>
</feature>
<evidence type="ECO:0000256" key="7">
    <source>
        <dbReference type="ARBA" id="ARBA00022989"/>
    </source>
</evidence>
<evidence type="ECO:0000256" key="3">
    <source>
        <dbReference type="ARBA" id="ARBA00022614"/>
    </source>
</evidence>
<evidence type="ECO:0000256" key="11">
    <source>
        <dbReference type="SAM" id="Phobius"/>
    </source>
</evidence>
<accession>A0A8B6HHN0</accession>
<keyword evidence="14" id="KW-1185">Reference proteome</keyword>
<evidence type="ECO:0000256" key="9">
    <source>
        <dbReference type="ARBA" id="ARBA00023170"/>
    </source>
</evidence>
<comment type="subcellular location">
    <subcellularLocation>
        <location evidence="1">Membrane</location>
        <topology evidence="1">Single-pass membrane protein</topology>
    </subcellularLocation>
</comment>
<keyword evidence="7 11" id="KW-1133">Transmembrane helix</keyword>
<dbReference type="Proteomes" id="UP000596742">
    <property type="component" value="Unassembled WGS sequence"/>
</dbReference>
<name>A0A8B6HHN0_MYTGA</name>
<dbReference type="SMART" id="SM00369">
    <property type="entry name" value="LRR_TYP"/>
    <property type="match status" value="5"/>
</dbReference>
<evidence type="ECO:0000256" key="2">
    <source>
        <dbReference type="ARBA" id="ARBA00009634"/>
    </source>
</evidence>
<dbReference type="GO" id="GO:0005886">
    <property type="term" value="C:plasma membrane"/>
    <property type="evidence" value="ECO:0007669"/>
    <property type="project" value="TreeGrafter"/>
</dbReference>
<dbReference type="PANTHER" id="PTHR24365">
    <property type="entry name" value="TOLL-LIKE RECEPTOR"/>
    <property type="match status" value="1"/>
</dbReference>
<dbReference type="OrthoDB" id="5966846at2759"/>
<dbReference type="InterPro" id="IPR003591">
    <property type="entry name" value="Leu-rich_rpt_typical-subtyp"/>
</dbReference>
<protein>
    <recommendedName>
        <fullName evidence="12">TIR domain-containing protein</fullName>
    </recommendedName>
</protein>
<evidence type="ECO:0000313" key="13">
    <source>
        <dbReference type="EMBL" id="VDI79242.1"/>
    </source>
</evidence>
<comment type="caution">
    <text evidence="13">The sequence shown here is derived from an EMBL/GenBank/DDBJ whole genome shotgun (WGS) entry which is preliminary data.</text>
</comment>
<dbReference type="GO" id="GO:0038023">
    <property type="term" value="F:signaling receptor activity"/>
    <property type="evidence" value="ECO:0007669"/>
    <property type="project" value="TreeGrafter"/>
</dbReference>
<comment type="similarity">
    <text evidence="2">Belongs to the Toll-like receptor family.</text>
</comment>
<evidence type="ECO:0000256" key="5">
    <source>
        <dbReference type="ARBA" id="ARBA00022729"/>
    </source>
</evidence>
<keyword evidence="5" id="KW-0732">Signal</keyword>
<keyword evidence="4 11" id="KW-0812">Transmembrane</keyword>
<keyword evidence="6" id="KW-0677">Repeat</keyword>
<reference evidence="13" key="1">
    <citation type="submission" date="2018-11" db="EMBL/GenBank/DDBJ databases">
        <authorList>
            <person name="Alioto T."/>
            <person name="Alioto T."/>
        </authorList>
    </citation>
    <scope>NUCLEOTIDE SEQUENCE</scope>
</reference>